<name>A0A6F8XMZ2_9ACTN</name>
<reference evidence="2 3" key="1">
    <citation type="submission" date="2020-03" db="EMBL/GenBank/DDBJ databases">
        <title>Whole genome shotgun sequence of Phytohabitans flavus NBRC 107702.</title>
        <authorList>
            <person name="Komaki H."/>
            <person name="Tamura T."/>
        </authorList>
    </citation>
    <scope>NUCLEOTIDE SEQUENCE [LARGE SCALE GENOMIC DNA]</scope>
    <source>
        <strain evidence="2 3">NBRC 107702</strain>
    </source>
</reference>
<evidence type="ECO:0000259" key="1">
    <source>
        <dbReference type="Pfam" id="PF00561"/>
    </source>
</evidence>
<dbReference type="Gene3D" id="3.40.50.1820">
    <property type="entry name" value="alpha/beta hydrolase"/>
    <property type="match status" value="1"/>
</dbReference>
<reference evidence="2 3" key="2">
    <citation type="submission" date="2020-03" db="EMBL/GenBank/DDBJ databases">
        <authorList>
            <person name="Ichikawa N."/>
            <person name="Kimura A."/>
            <person name="Kitahashi Y."/>
            <person name="Uohara A."/>
        </authorList>
    </citation>
    <scope>NUCLEOTIDE SEQUENCE [LARGE SCALE GENOMIC DNA]</scope>
    <source>
        <strain evidence="2 3">NBRC 107702</strain>
    </source>
</reference>
<protein>
    <submittedName>
        <fullName evidence="2">Alpha/beta hydrolase</fullName>
    </submittedName>
</protein>
<feature type="domain" description="AB hydrolase-1" evidence="1">
    <location>
        <begin position="8"/>
        <end position="235"/>
    </location>
</feature>
<keyword evidence="2" id="KW-0378">Hydrolase</keyword>
<dbReference type="SUPFAM" id="SSF53474">
    <property type="entry name" value="alpha/beta-Hydrolases"/>
    <property type="match status" value="1"/>
</dbReference>
<dbReference type="Pfam" id="PF00561">
    <property type="entry name" value="Abhydrolase_1"/>
    <property type="match status" value="1"/>
</dbReference>
<dbReference type="KEGG" id="pfla:Pflav_015960"/>
<dbReference type="PANTHER" id="PTHR43194:SF2">
    <property type="entry name" value="PEROXISOMAL MEMBRANE PROTEIN LPX1"/>
    <property type="match status" value="1"/>
</dbReference>
<dbReference type="RefSeq" id="WP_173034831.1">
    <property type="nucleotide sequence ID" value="NZ_AP022870.1"/>
</dbReference>
<sequence>MTAAERTPVVLLHALSLDSTMWHALSQALRERGHPVLAPDQRGFGGTPLGDAPPSLAVVVDDLARDLDERHFDRVALVGASLGGYVAMAFLRRHPDRVAALGLVSTRAAADTARERAERERFAELVTDQQARGALVAATTPRLVGATTRATRPEVLAAVQAMVDAAAPESIAWAQRAIAGRPDAFAVLRAADIPALVVSGAEDELIDRSEPERMASALPRGRLVTIPTAGHLPPVETPEALTVALLHLLDSAHQEVSG</sequence>
<dbReference type="AlphaFoldDB" id="A0A6F8XMZ2"/>
<dbReference type="Proteomes" id="UP000502508">
    <property type="component" value="Chromosome"/>
</dbReference>
<dbReference type="InterPro" id="IPR000073">
    <property type="entry name" value="AB_hydrolase_1"/>
</dbReference>
<evidence type="ECO:0000313" key="3">
    <source>
        <dbReference type="Proteomes" id="UP000502508"/>
    </source>
</evidence>
<organism evidence="2 3">
    <name type="scientific">Phytohabitans flavus</name>
    <dbReference type="NCBI Taxonomy" id="1076124"/>
    <lineage>
        <taxon>Bacteria</taxon>
        <taxon>Bacillati</taxon>
        <taxon>Actinomycetota</taxon>
        <taxon>Actinomycetes</taxon>
        <taxon>Micromonosporales</taxon>
        <taxon>Micromonosporaceae</taxon>
    </lineage>
</organism>
<dbReference type="InterPro" id="IPR050228">
    <property type="entry name" value="Carboxylesterase_BioH"/>
</dbReference>
<dbReference type="InterPro" id="IPR029058">
    <property type="entry name" value="AB_hydrolase_fold"/>
</dbReference>
<dbReference type="EMBL" id="AP022870">
    <property type="protein sequence ID" value="BCB75186.1"/>
    <property type="molecule type" value="Genomic_DNA"/>
</dbReference>
<gene>
    <name evidence="2" type="ORF">Pflav_015960</name>
</gene>
<accession>A0A6F8XMZ2</accession>
<keyword evidence="3" id="KW-1185">Reference proteome</keyword>
<dbReference type="PANTHER" id="PTHR43194">
    <property type="entry name" value="HYDROLASE ALPHA/BETA FOLD FAMILY"/>
    <property type="match status" value="1"/>
</dbReference>
<proteinExistence type="predicted"/>
<dbReference type="PRINTS" id="PR00111">
    <property type="entry name" value="ABHYDROLASE"/>
</dbReference>
<evidence type="ECO:0000313" key="2">
    <source>
        <dbReference type="EMBL" id="BCB75186.1"/>
    </source>
</evidence>
<dbReference type="GO" id="GO:0016787">
    <property type="term" value="F:hydrolase activity"/>
    <property type="evidence" value="ECO:0007669"/>
    <property type="project" value="UniProtKB-KW"/>
</dbReference>